<evidence type="ECO:0000313" key="3">
    <source>
        <dbReference type="Proteomes" id="UP000314294"/>
    </source>
</evidence>
<sequence>MAPHPVVSCPELAGDQPLSDQQQQQVEPARRALLQQVAEQLLHRRLQLTNKADRKCSEDTRKSSGRANWVSAGLLSSSTEREESSQCSMTVTTSTMKA</sequence>
<evidence type="ECO:0000256" key="1">
    <source>
        <dbReference type="SAM" id="MobiDB-lite"/>
    </source>
</evidence>
<dbReference type="Proteomes" id="UP000314294">
    <property type="component" value="Unassembled WGS sequence"/>
</dbReference>
<keyword evidence="3" id="KW-1185">Reference proteome</keyword>
<feature type="compositionally biased region" description="Polar residues" evidence="1">
    <location>
        <begin position="89"/>
        <end position="98"/>
    </location>
</feature>
<feature type="region of interest" description="Disordered" evidence="1">
    <location>
        <begin position="1"/>
        <end position="27"/>
    </location>
</feature>
<dbReference type="AlphaFoldDB" id="A0A4Z2EHU0"/>
<protein>
    <submittedName>
        <fullName evidence="2">Uncharacterized protein</fullName>
    </submittedName>
</protein>
<organism evidence="2 3">
    <name type="scientific">Liparis tanakae</name>
    <name type="common">Tanaka's snailfish</name>
    <dbReference type="NCBI Taxonomy" id="230148"/>
    <lineage>
        <taxon>Eukaryota</taxon>
        <taxon>Metazoa</taxon>
        <taxon>Chordata</taxon>
        <taxon>Craniata</taxon>
        <taxon>Vertebrata</taxon>
        <taxon>Euteleostomi</taxon>
        <taxon>Actinopterygii</taxon>
        <taxon>Neopterygii</taxon>
        <taxon>Teleostei</taxon>
        <taxon>Neoteleostei</taxon>
        <taxon>Acanthomorphata</taxon>
        <taxon>Eupercaria</taxon>
        <taxon>Perciformes</taxon>
        <taxon>Cottioidei</taxon>
        <taxon>Cottales</taxon>
        <taxon>Liparidae</taxon>
        <taxon>Liparis</taxon>
    </lineage>
</organism>
<feature type="region of interest" description="Disordered" evidence="1">
    <location>
        <begin position="74"/>
        <end position="98"/>
    </location>
</feature>
<accession>A0A4Z2EHU0</accession>
<proteinExistence type="predicted"/>
<evidence type="ECO:0000313" key="2">
    <source>
        <dbReference type="EMBL" id="TNN28396.1"/>
    </source>
</evidence>
<comment type="caution">
    <text evidence="2">The sequence shown here is derived from an EMBL/GenBank/DDBJ whole genome shotgun (WGS) entry which is preliminary data.</text>
</comment>
<name>A0A4Z2EHU0_9TELE</name>
<reference evidence="2 3" key="1">
    <citation type="submission" date="2019-03" db="EMBL/GenBank/DDBJ databases">
        <title>First draft genome of Liparis tanakae, snailfish: a comprehensive survey of snailfish specific genes.</title>
        <authorList>
            <person name="Kim W."/>
            <person name="Song I."/>
            <person name="Jeong J.-H."/>
            <person name="Kim D."/>
            <person name="Kim S."/>
            <person name="Ryu S."/>
            <person name="Song J.Y."/>
            <person name="Lee S.K."/>
        </authorList>
    </citation>
    <scope>NUCLEOTIDE SEQUENCE [LARGE SCALE GENOMIC DNA]</scope>
    <source>
        <tissue evidence="2">Muscle</tissue>
    </source>
</reference>
<gene>
    <name evidence="2" type="ORF">EYF80_061457</name>
</gene>
<dbReference type="EMBL" id="SRLO01006939">
    <property type="protein sequence ID" value="TNN28396.1"/>
    <property type="molecule type" value="Genomic_DNA"/>
</dbReference>